<feature type="compositionally biased region" description="Low complexity" evidence="1">
    <location>
        <begin position="59"/>
        <end position="69"/>
    </location>
</feature>
<reference evidence="2 3" key="1">
    <citation type="journal article" date="2024" name="BMC Genomics">
        <title>De novo assembly and annotation of Popillia japonica's genome with initial clues to its potential as an invasive pest.</title>
        <authorList>
            <person name="Cucini C."/>
            <person name="Boschi S."/>
            <person name="Funari R."/>
            <person name="Cardaioli E."/>
            <person name="Iannotti N."/>
            <person name="Marturano G."/>
            <person name="Paoli F."/>
            <person name="Bruttini M."/>
            <person name="Carapelli A."/>
            <person name="Frati F."/>
            <person name="Nardi F."/>
        </authorList>
    </citation>
    <scope>NUCLEOTIDE SEQUENCE [LARGE SCALE GENOMIC DNA]</scope>
    <source>
        <strain evidence="2">DMR45628</strain>
    </source>
</reference>
<accession>A0AAW1JU81</accession>
<evidence type="ECO:0000256" key="1">
    <source>
        <dbReference type="SAM" id="MobiDB-lite"/>
    </source>
</evidence>
<evidence type="ECO:0000313" key="2">
    <source>
        <dbReference type="EMBL" id="KAK9708004.1"/>
    </source>
</evidence>
<comment type="caution">
    <text evidence="2">The sequence shown here is derived from an EMBL/GenBank/DDBJ whole genome shotgun (WGS) entry which is preliminary data.</text>
</comment>
<sequence length="162" mass="18440">MDEHLYLEISLVGLQQQEFIHIIIGDDDFAGAEVTNRPQEREEAPSTSHQNEDAENSELLETTTPTPLEADTCNSASVESLKSTLIRTPQECTNNFNYFRQLTKVLTCQVGNNHDGNELTKRLSRFNSTIKAKISVHQLQELLYRLIQIIQHNHSHGVDNIR</sequence>
<dbReference type="EMBL" id="JASPKY010000338">
    <property type="protein sequence ID" value="KAK9708004.1"/>
    <property type="molecule type" value="Genomic_DNA"/>
</dbReference>
<keyword evidence="3" id="KW-1185">Reference proteome</keyword>
<evidence type="ECO:0000313" key="3">
    <source>
        <dbReference type="Proteomes" id="UP001458880"/>
    </source>
</evidence>
<organism evidence="2 3">
    <name type="scientific">Popillia japonica</name>
    <name type="common">Japanese beetle</name>
    <dbReference type="NCBI Taxonomy" id="7064"/>
    <lineage>
        <taxon>Eukaryota</taxon>
        <taxon>Metazoa</taxon>
        <taxon>Ecdysozoa</taxon>
        <taxon>Arthropoda</taxon>
        <taxon>Hexapoda</taxon>
        <taxon>Insecta</taxon>
        <taxon>Pterygota</taxon>
        <taxon>Neoptera</taxon>
        <taxon>Endopterygota</taxon>
        <taxon>Coleoptera</taxon>
        <taxon>Polyphaga</taxon>
        <taxon>Scarabaeiformia</taxon>
        <taxon>Scarabaeidae</taxon>
        <taxon>Rutelinae</taxon>
        <taxon>Popillia</taxon>
    </lineage>
</organism>
<dbReference type="Proteomes" id="UP001458880">
    <property type="component" value="Unassembled WGS sequence"/>
</dbReference>
<proteinExistence type="predicted"/>
<name>A0AAW1JU81_POPJA</name>
<protein>
    <submittedName>
        <fullName evidence="2">Uncharacterized protein</fullName>
    </submittedName>
</protein>
<feature type="region of interest" description="Disordered" evidence="1">
    <location>
        <begin position="36"/>
        <end position="71"/>
    </location>
</feature>
<gene>
    <name evidence="2" type="ORF">QE152_g27502</name>
</gene>
<dbReference type="AlphaFoldDB" id="A0AAW1JU81"/>